<dbReference type="EMBL" id="CP047363">
    <property type="protein sequence ID" value="QIH77578.1"/>
    <property type="molecule type" value="Genomic_DNA"/>
</dbReference>
<protein>
    <submittedName>
        <fullName evidence="1">Uncharacterized protein</fullName>
    </submittedName>
</protein>
<evidence type="ECO:0000313" key="1">
    <source>
        <dbReference type="EMBL" id="QIH77578.1"/>
    </source>
</evidence>
<accession>A0AAE7BZ80</accession>
<evidence type="ECO:0000313" key="2">
    <source>
        <dbReference type="Proteomes" id="UP000501122"/>
    </source>
</evidence>
<dbReference type="Proteomes" id="UP000501122">
    <property type="component" value="Chromosome"/>
</dbReference>
<dbReference type="AlphaFoldDB" id="A0AAE7BZ80"/>
<sequence>MKYERLKYNLTNFFEDMYEPEFHKLLSTEEKQYLYESERYRKIFMQEIKSNLSDIVSSYRNEKCFSIYLYYESEPGIDDVYDIVTDIHYNVQQESLTVSVESDNHKLNKSVKLDLQQTVDILLMLTLNNFENKKEYDAINVLFNVNKDILLFSYYF</sequence>
<reference evidence="1" key="1">
    <citation type="journal article" date="2020" name="Antimicrob. Agents Chemother.">
        <title>The novel macrolide resistance genes mef(D), msr(F) and msr(H) are present on resistance islands in Macrococcus canis, Macrococcus caseolyticus and Staphylococcus aureus.</title>
        <authorList>
            <person name="Schwendener S."/>
            <person name="Dona V."/>
            <person name="Perreten V."/>
        </authorList>
    </citation>
    <scope>NUCLEOTIDE SEQUENCE</scope>
    <source>
        <strain evidence="1">Epi0076A</strain>
    </source>
</reference>
<dbReference type="RefSeq" id="WP_164953064.1">
    <property type="nucleotide sequence ID" value="NZ_CP047363.1"/>
</dbReference>
<gene>
    <name evidence="1" type="ORF">GTN30_02770</name>
</gene>
<proteinExistence type="predicted"/>
<organism evidence="1 2">
    <name type="scientific">Macrococcoides canis</name>
    <dbReference type="NCBI Taxonomy" id="1855823"/>
    <lineage>
        <taxon>Bacteria</taxon>
        <taxon>Bacillati</taxon>
        <taxon>Bacillota</taxon>
        <taxon>Bacilli</taxon>
        <taxon>Bacillales</taxon>
        <taxon>Staphylococcaceae</taxon>
        <taxon>Macrococcoides</taxon>
    </lineage>
</organism>
<name>A0AAE7BZ80_9STAP</name>